<gene>
    <name evidence="2" type="ORF">COU16_01305</name>
</gene>
<proteinExistence type="predicted"/>
<keyword evidence="1" id="KW-1133">Transmembrane helix</keyword>
<protein>
    <recommendedName>
        <fullName evidence="4">Lipoprotein</fullName>
    </recommendedName>
</protein>
<name>A0A2H0UG78_9BACT</name>
<dbReference type="AlphaFoldDB" id="A0A2H0UG78"/>
<dbReference type="Proteomes" id="UP000229344">
    <property type="component" value="Unassembled WGS sequence"/>
</dbReference>
<evidence type="ECO:0008006" key="4">
    <source>
        <dbReference type="Google" id="ProtNLM"/>
    </source>
</evidence>
<accession>A0A2H0UG78</accession>
<evidence type="ECO:0000313" key="3">
    <source>
        <dbReference type="Proteomes" id="UP000229344"/>
    </source>
</evidence>
<dbReference type="EMBL" id="PFBI01000004">
    <property type="protein sequence ID" value="PIR84805.1"/>
    <property type="molecule type" value="Genomic_DNA"/>
</dbReference>
<organism evidence="2 3">
    <name type="scientific">Candidatus Kaiserbacteria bacterium CG10_big_fil_rev_8_21_14_0_10_47_16</name>
    <dbReference type="NCBI Taxonomy" id="1974608"/>
    <lineage>
        <taxon>Bacteria</taxon>
        <taxon>Candidatus Kaiseribacteriota</taxon>
    </lineage>
</organism>
<evidence type="ECO:0000256" key="1">
    <source>
        <dbReference type="SAM" id="Phobius"/>
    </source>
</evidence>
<keyword evidence="1" id="KW-0812">Transmembrane</keyword>
<sequence length="395" mass="43849">MSEYFQKLRTRTKAFFSFNTKQVGTVALYGSGFLLIGAAFVGISTDFNPVIYEQIVADVTPEILKKDPVWPLPLDIDAYNQKMLSLAHYMPPQPQVASTTASTTPQVALPVSTETMSVSVPKSLWPAPAAYPNGGAILPFSRIIAYYGNFYSTRMGVLGEYSKEVVVQKLKDEVAAWTKADPETPAIPAIHYIAAVAQADAGKLGYYRAQMPDAEMEKALTMANEIDGLLFLDLQIGKSTIENELPAISEFLKKPNVHLGLDPEFSMKYGDAPGHVIGTFDATDINYAIEYLAQIVRDNKLPPKILVIHRFTQDMVTNYQNIKPLPEVQVVMDMDGWGEPAKKKGTYNRVIYPEPVQFTGVKLFYGNDLKAPSTRLLTMDEVLNLTPSPIYIQYQ</sequence>
<evidence type="ECO:0000313" key="2">
    <source>
        <dbReference type="EMBL" id="PIR84805.1"/>
    </source>
</evidence>
<feature type="transmembrane region" description="Helical" evidence="1">
    <location>
        <begin position="21"/>
        <end position="43"/>
    </location>
</feature>
<keyword evidence="1" id="KW-0472">Membrane</keyword>
<comment type="caution">
    <text evidence="2">The sequence shown here is derived from an EMBL/GenBank/DDBJ whole genome shotgun (WGS) entry which is preliminary data.</text>
</comment>
<reference evidence="3" key="1">
    <citation type="submission" date="2017-09" db="EMBL/GenBank/DDBJ databases">
        <title>Depth-based differentiation of microbial function through sediment-hosted aquifers and enrichment of novel symbionts in the deep terrestrial subsurface.</title>
        <authorList>
            <person name="Probst A.J."/>
            <person name="Ladd B."/>
            <person name="Jarett J.K."/>
            <person name="Geller-Mcgrath D.E."/>
            <person name="Sieber C.M.K."/>
            <person name="Emerson J.B."/>
            <person name="Anantharaman K."/>
            <person name="Thomas B.C."/>
            <person name="Malmstrom R."/>
            <person name="Stieglmeier M."/>
            <person name="Klingl A."/>
            <person name="Woyke T."/>
            <person name="Ryan C.M."/>
            <person name="Banfield J.F."/>
        </authorList>
    </citation>
    <scope>NUCLEOTIDE SEQUENCE [LARGE SCALE GENOMIC DNA]</scope>
</reference>